<evidence type="ECO:0000313" key="13">
    <source>
        <dbReference type="EMBL" id="PTA50393.1"/>
    </source>
</evidence>
<evidence type="ECO:0000256" key="7">
    <source>
        <dbReference type="ARBA" id="ARBA00022723"/>
    </source>
</evidence>
<accession>A0A1N6ZA88</accession>
<dbReference type="EMBL" id="PYSG01000002">
    <property type="protein sequence ID" value="PTA50393.1"/>
    <property type="molecule type" value="Genomic_DNA"/>
</dbReference>
<gene>
    <name evidence="11 14" type="primary">rnhA</name>
    <name evidence="13" type="ORF">C9I43_07730</name>
    <name evidence="14" type="ORF">NCTC10736_01340</name>
</gene>
<reference evidence="13 15" key="2">
    <citation type="submission" date="2018-04" db="EMBL/GenBank/DDBJ databases">
        <title>Genomic sequence of a freshwater isolate of Shewanella morhuae.</title>
        <authorList>
            <person name="Castillo D.E."/>
            <person name="Gram L."/>
        </authorList>
    </citation>
    <scope>NUCLEOTIDE SEQUENCE [LARGE SCALE GENOMIC DNA]</scope>
    <source>
        <strain evidence="13 15">CW7</strain>
    </source>
</reference>
<evidence type="ECO:0000256" key="4">
    <source>
        <dbReference type="ARBA" id="ARBA00011245"/>
    </source>
</evidence>
<dbReference type="InterPro" id="IPR012337">
    <property type="entry name" value="RNaseH-like_sf"/>
</dbReference>
<evidence type="ECO:0000256" key="11">
    <source>
        <dbReference type="HAMAP-Rule" id="MF_00042"/>
    </source>
</evidence>
<comment type="cofactor">
    <cofactor evidence="11">
        <name>Mg(2+)</name>
        <dbReference type="ChEBI" id="CHEBI:18420"/>
    </cofactor>
    <text evidence="11">Binds 1 Mg(2+) ion per subunit. May bind a second metal ion at a regulatory site, or after substrate binding.</text>
</comment>
<dbReference type="Proteomes" id="UP000240506">
    <property type="component" value="Unassembled WGS sequence"/>
</dbReference>
<dbReference type="EC" id="3.1.26.4" evidence="11"/>
<evidence type="ECO:0000256" key="1">
    <source>
        <dbReference type="ARBA" id="ARBA00000077"/>
    </source>
</evidence>
<dbReference type="Proteomes" id="UP000255061">
    <property type="component" value="Unassembled WGS sequence"/>
</dbReference>
<dbReference type="HAMAP" id="MF_00042">
    <property type="entry name" value="RNase_H"/>
    <property type="match status" value="1"/>
</dbReference>
<reference evidence="13 15" key="1">
    <citation type="submission" date="2018-03" db="EMBL/GenBank/DDBJ databases">
        <authorList>
            <person name="Dailey F.E."/>
        </authorList>
    </citation>
    <scope>NUCLEOTIDE SEQUENCE [LARGE SCALE GENOMIC DNA]</scope>
    <source>
        <strain evidence="13 15">CW7</strain>
    </source>
</reference>
<evidence type="ECO:0000313" key="14">
    <source>
        <dbReference type="EMBL" id="SUI72451.1"/>
    </source>
</evidence>
<dbReference type="GO" id="GO:0004523">
    <property type="term" value="F:RNA-DNA hybrid ribonuclease activity"/>
    <property type="evidence" value="ECO:0007669"/>
    <property type="project" value="UniProtKB-UniRule"/>
</dbReference>
<comment type="catalytic activity">
    <reaction evidence="1 11">
        <text>Endonucleolytic cleavage to 5'-phosphomonoester.</text>
        <dbReference type="EC" id="3.1.26.4"/>
    </reaction>
</comment>
<dbReference type="RefSeq" id="WP_076500646.1">
    <property type="nucleotide sequence ID" value="NZ_BPFE01000020.1"/>
</dbReference>
<evidence type="ECO:0000259" key="12">
    <source>
        <dbReference type="PROSITE" id="PS50879"/>
    </source>
</evidence>
<dbReference type="GO" id="GO:0043137">
    <property type="term" value="P:DNA replication, removal of RNA primer"/>
    <property type="evidence" value="ECO:0007669"/>
    <property type="project" value="TreeGrafter"/>
</dbReference>
<feature type="binding site" evidence="11">
    <location>
        <position position="50"/>
    </location>
    <ligand>
        <name>Mg(2+)</name>
        <dbReference type="ChEBI" id="CHEBI:18420"/>
        <label>1</label>
    </ligand>
</feature>
<dbReference type="InterPro" id="IPR002156">
    <property type="entry name" value="RNaseH_domain"/>
</dbReference>
<dbReference type="PANTHER" id="PTHR10642">
    <property type="entry name" value="RIBONUCLEASE H1"/>
    <property type="match status" value="1"/>
</dbReference>
<accession>A0A380A1H4</accession>
<dbReference type="Gene3D" id="3.30.420.10">
    <property type="entry name" value="Ribonuclease H-like superfamily/Ribonuclease H"/>
    <property type="match status" value="1"/>
</dbReference>
<dbReference type="AlphaFoldDB" id="A0A1N6ZA88"/>
<dbReference type="Pfam" id="PF00075">
    <property type="entry name" value="RNase_H"/>
    <property type="match status" value="1"/>
</dbReference>
<keyword evidence="6 11" id="KW-0540">Nuclease</keyword>
<dbReference type="InterPro" id="IPR022892">
    <property type="entry name" value="RNaseHI"/>
</dbReference>
<comment type="similarity">
    <text evidence="3 11">Belongs to the RNase H family.</text>
</comment>
<evidence type="ECO:0000313" key="16">
    <source>
        <dbReference type="Proteomes" id="UP000255061"/>
    </source>
</evidence>
<comment type="subunit">
    <text evidence="4 11">Monomer.</text>
</comment>
<feature type="binding site" evidence="11">
    <location>
        <position position="72"/>
    </location>
    <ligand>
        <name>Mg(2+)</name>
        <dbReference type="ChEBI" id="CHEBI:18420"/>
        <label>1</label>
    </ligand>
</feature>
<keyword evidence="8 11" id="KW-0255">Endonuclease</keyword>
<keyword evidence="15" id="KW-1185">Reference proteome</keyword>
<dbReference type="GO" id="GO:0003676">
    <property type="term" value="F:nucleic acid binding"/>
    <property type="evidence" value="ECO:0007669"/>
    <property type="project" value="InterPro"/>
</dbReference>
<dbReference type="GO" id="GO:0005737">
    <property type="term" value="C:cytoplasm"/>
    <property type="evidence" value="ECO:0007669"/>
    <property type="project" value="UniProtKB-SubCell"/>
</dbReference>
<dbReference type="OrthoDB" id="7845843at2"/>
<feature type="binding site" evidence="11">
    <location>
        <position position="12"/>
    </location>
    <ligand>
        <name>Mg(2+)</name>
        <dbReference type="ChEBI" id="CHEBI:18420"/>
        <label>1</label>
    </ligand>
</feature>
<evidence type="ECO:0000256" key="3">
    <source>
        <dbReference type="ARBA" id="ARBA00005300"/>
    </source>
</evidence>
<feature type="binding site" evidence="11">
    <location>
        <position position="12"/>
    </location>
    <ligand>
        <name>Mg(2+)</name>
        <dbReference type="ChEBI" id="CHEBI:18420"/>
        <label>2</label>
    </ligand>
</feature>
<organism evidence="14 16">
    <name type="scientific">Shewanella morhuae</name>
    <dbReference type="NCBI Taxonomy" id="365591"/>
    <lineage>
        <taxon>Bacteria</taxon>
        <taxon>Pseudomonadati</taxon>
        <taxon>Pseudomonadota</taxon>
        <taxon>Gammaproteobacteria</taxon>
        <taxon>Alteromonadales</taxon>
        <taxon>Shewanellaceae</taxon>
        <taxon>Shewanella</taxon>
    </lineage>
</organism>
<sequence length="156" mass="17626">MTELKLIHIFTDGSCLGNPGPGGYGIVMNYKDHTKEMSDGFALTTNNRMELLAPIIALESLKEPCQVVLTSDSQYMRQGIMTWIHGWKKKGWMTSNRTPVKNVDLWKRLDKAAQMHTIDWQWVKGHAGHAENERCDVLARTAAESKPTQPDLGYQP</sequence>
<dbReference type="SUPFAM" id="SSF53098">
    <property type="entry name" value="Ribonuclease H-like"/>
    <property type="match status" value="1"/>
</dbReference>
<keyword evidence="10 11" id="KW-0460">Magnesium</keyword>
<evidence type="ECO:0000256" key="2">
    <source>
        <dbReference type="ARBA" id="ARBA00004496"/>
    </source>
</evidence>
<dbReference type="STRING" id="365591.SAMN05421840_112107"/>
<evidence type="ECO:0000256" key="6">
    <source>
        <dbReference type="ARBA" id="ARBA00022722"/>
    </source>
</evidence>
<reference evidence="14 16" key="3">
    <citation type="submission" date="2018-06" db="EMBL/GenBank/DDBJ databases">
        <authorList>
            <consortium name="Pathogen Informatics"/>
            <person name="Doyle S."/>
        </authorList>
    </citation>
    <scope>NUCLEOTIDE SEQUENCE [LARGE SCALE GENOMIC DNA]</scope>
    <source>
        <strain evidence="14 16">NCTC10736</strain>
    </source>
</reference>
<comment type="subcellular location">
    <subcellularLocation>
        <location evidence="2 11">Cytoplasm</location>
    </subcellularLocation>
</comment>
<dbReference type="PROSITE" id="PS50879">
    <property type="entry name" value="RNASE_H_1"/>
    <property type="match status" value="1"/>
</dbReference>
<keyword evidence="5 11" id="KW-0963">Cytoplasm</keyword>
<evidence type="ECO:0000313" key="15">
    <source>
        <dbReference type="Proteomes" id="UP000240506"/>
    </source>
</evidence>
<feature type="binding site" evidence="11">
    <location>
        <position position="136"/>
    </location>
    <ligand>
        <name>Mg(2+)</name>
        <dbReference type="ChEBI" id="CHEBI:18420"/>
        <label>2</label>
    </ligand>
</feature>
<dbReference type="InterPro" id="IPR050092">
    <property type="entry name" value="RNase_H"/>
</dbReference>
<dbReference type="GO" id="GO:0000287">
    <property type="term" value="F:magnesium ion binding"/>
    <property type="evidence" value="ECO:0007669"/>
    <property type="project" value="UniProtKB-UniRule"/>
</dbReference>
<keyword evidence="7 11" id="KW-0479">Metal-binding</keyword>
<dbReference type="PANTHER" id="PTHR10642:SF26">
    <property type="entry name" value="RIBONUCLEASE H1"/>
    <property type="match status" value="1"/>
</dbReference>
<protein>
    <recommendedName>
        <fullName evidence="11">Ribonuclease H</fullName>
        <shortName evidence="11">RNase H</shortName>
        <ecNumber evidence="11">3.1.26.4</ecNumber>
    </recommendedName>
</protein>
<name>A0A1N6ZA88_9GAMM</name>
<dbReference type="NCBIfam" id="NF001236">
    <property type="entry name" value="PRK00203.1"/>
    <property type="match status" value="1"/>
</dbReference>
<dbReference type="EMBL" id="UGYV01000001">
    <property type="protein sequence ID" value="SUI72451.1"/>
    <property type="molecule type" value="Genomic_DNA"/>
</dbReference>
<dbReference type="CDD" id="cd09278">
    <property type="entry name" value="RNase_HI_prokaryote_like"/>
    <property type="match status" value="1"/>
</dbReference>
<evidence type="ECO:0000256" key="5">
    <source>
        <dbReference type="ARBA" id="ARBA00022490"/>
    </source>
</evidence>
<evidence type="ECO:0000256" key="9">
    <source>
        <dbReference type="ARBA" id="ARBA00022801"/>
    </source>
</evidence>
<proteinExistence type="inferred from homology"/>
<dbReference type="FunFam" id="3.30.420.10:FF:000008">
    <property type="entry name" value="Ribonuclease H"/>
    <property type="match status" value="1"/>
</dbReference>
<comment type="function">
    <text evidence="11">Endonuclease that specifically degrades the RNA of RNA-DNA hybrids.</text>
</comment>
<evidence type="ECO:0000256" key="10">
    <source>
        <dbReference type="ARBA" id="ARBA00022842"/>
    </source>
</evidence>
<feature type="domain" description="RNase H type-1" evidence="12">
    <location>
        <begin position="3"/>
        <end position="144"/>
    </location>
</feature>
<keyword evidence="9 11" id="KW-0378">Hydrolase</keyword>
<evidence type="ECO:0000256" key="8">
    <source>
        <dbReference type="ARBA" id="ARBA00022759"/>
    </source>
</evidence>
<dbReference type="InterPro" id="IPR036397">
    <property type="entry name" value="RNaseH_sf"/>
</dbReference>